<gene>
    <name evidence="2" type="ORF">CEP54_015787</name>
</gene>
<reference evidence="2 3" key="1">
    <citation type="submission" date="2017-06" db="EMBL/GenBank/DDBJ databases">
        <title>Comparative genomic analysis of Ambrosia Fusariam Clade fungi.</title>
        <authorList>
            <person name="Stajich J.E."/>
            <person name="Carrillo J."/>
            <person name="Kijimoto T."/>
            <person name="Eskalen A."/>
            <person name="O'Donnell K."/>
            <person name="Kasson M."/>
        </authorList>
    </citation>
    <scope>NUCLEOTIDE SEQUENCE [LARGE SCALE GENOMIC DNA]</scope>
    <source>
        <strain evidence="2 3">NRRL62584</strain>
    </source>
</reference>
<keyword evidence="3" id="KW-1185">Reference proteome</keyword>
<dbReference type="AlphaFoldDB" id="A0A428NLB4"/>
<evidence type="ECO:0000313" key="2">
    <source>
        <dbReference type="EMBL" id="RSL41532.1"/>
    </source>
</evidence>
<sequence>HYMNRNDAKEVYKYYRRVCIPRFGHRAPNIDGKPVLNFDNLRVILTFNIAFDSSIFPSERHRISLAGCYQLLCYTGARPAGPVDGHQAHLSQRRRTIFFFTPTRKLLFCAVSTTLTLALHDDALDAPSLTTASVIFGSRPPSYMVSTPPPPLEDLQAEDPSLPSLSRGDLLRD</sequence>
<dbReference type="STRING" id="1325734.A0A428NLB4"/>
<accession>A0A428NLB4</accession>
<dbReference type="PANTHER" id="PTHR37535:SF4">
    <property type="entry name" value="FLUG DOMAIN-CONTAINING PROTEIN"/>
    <property type="match status" value="1"/>
</dbReference>
<name>A0A428NLB4_9HYPO</name>
<dbReference type="OrthoDB" id="5106922at2759"/>
<proteinExistence type="predicted"/>
<feature type="non-terminal residue" evidence="2">
    <location>
        <position position="1"/>
    </location>
</feature>
<evidence type="ECO:0000313" key="3">
    <source>
        <dbReference type="Proteomes" id="UP000288168"/>
    </source>
</evidence>
<evidence type="ECO:0000256" key="1">
    <source>
        <dbReference type="SAM" id="MobiDB-lite"/>
    </source>
</evidence>
<protein>
    <submittedName>
        <fullName evidence="2">Uncharacterized protein</fullName>
    </submittedName>
</protein>
<organism evidence="2 3">
    <name type="scientific">Fusarium duplospermum</name>
    <dbReference type="NCBI Taxonomy" id="1325734"/>
    <lineage>
        <taxon>Eukaryota</taxon>
        <taxon>Fungi</taxon>
        <taxon>Dikarya</taxon>
        <taxon>Ascomycota</taxon>
        <taxon>Pezizomycotina</taxon>
        <taxon>Sordariomycetes</taxon>
        <taxon>Hypocreomycetidae</taxon>
        <taxon>Hypocreales</taxon>
        <taxon>Nectriaceae</taxon>
        <taxon>Fusarium</taxon>
        <taxon>Fusarium solani species complex</taxon>
    </lineage>
</organism>
<dbReference type="EMBL" id="NKCI01000413">
    <property type="protein sequence ID" value="RSL41532.1"/>
    <property type="molecule type" value="Genomic_DNA"/>
</dbReference>
<comment type="caution">
    <text evidence="2">The sequence shown here is derived from an EMBL/GenBank/DDBJ whole genome shotgun (WGS) entry which is preliminary data.</text>
</comment>
<dbReference type="PANTHER" id="PTHR37535">
    <property type="entry name" value="FLUG DOMAIN PROTEIN"/>
    <property type="match status" value="1"/>
</dbReference>
<dbReference type="Proteomes" id="UP000288168">
    <property type="component" value="Unassembled WGS sequence"/>
</dbReference>
<feature type="region of interest" description="Disordered" evidence="1">
    <location>
        <begin position="144"/>
        <end position="173"/>
    </location>
</feature>